<keyword evidence="5" id="KW-1185">Reference proteome</keyword>
<keyword evidence="1" id="KW-0479">Metal-binding</keyword>
<organism evidence="4 5">
    <name type="scientific">Mortierella alpina</name>
    <name type="common">Oleaginous fungus</name>
    <name type="synonym">Mortierella renispora</name>
    <dbReference type="NCBI Taxonomy" id="64518"/>
    <lineage>
        <taxon>Eukaryota</taxon>
        <taxon>Fungi</taxon>
        <taxon>Fungi incertae sedis</taxon>
        <taxon>Mucoromycota</taxon>
        <taxon>Mortierellomycotina</taxon>
        <taxon>Mortierellomycetes</taxon>
        <taxon>Mortierellales</taxon>
        <taxon>Mortierellaceae</taxon>
        <taxon>Mortierella</taxon>
    </lineage>
</organism>
<dbReference type="Proteomes" id="UP000738359">
    <property type="component" value="Unassembled WGS sequence"/>
</dbReference>
<proteinExistence type="predicted"/>
<evidence type="ECO:0000313" key="5">
    <source>
        <dbReference type="Proteomes" id="UP000738359"/>
    </source>
</evidence>
<dbReference type="EMBL" id="JAAAHY010002401">
    <property type="protein sequence ID" value="KAF9944551.1"/>
    <property type="molecule type" value="Genomic_DNA"/>
</dbReference>
<accession>A0A9P6IR98</accession>
<name>A0A9P6IR98_MORAP</name>
<evidence type="ECO:0000256" key="2">
    <source>
        <dbReference type="SAM" id="MobiDB-lite"/>
    </source>
</evidence>
<dbReference type="InterPro" id="IPR036875">
    <property type="entry name" value="Znf_CCHC_sf"/>
</dbReference>
<dbReference type="OrthoDB" id="2418064at2759"/>
<dbReference type="AlphaFoldDB" id="A0A9P6IR98"/>
<dbReference type="GO" id="GO:0008270">
    <property type="term" value="F:zinc ion binding"/>
    <property type="evidence" value="ECO:0007669"/>
    <property type="project" value="UniProtKB-KW"/>
</dbReference>
<gene>
    <name evidence="4" type="ORF">BGZ70_004549</name>
</gene>
<evidence type="ECO:0000313" key="4">
    <source>
        <dbReference type="EMBL" id="KAF9944551.1"/>
    </source>
</evidence>
<comment type="caution">
    <text evidence="4">The sequence shown here is derived from an EMBL/GenBank/DDBJ whole genome shotgun (WGS) entry which is preliminary data.</text>
</comment>
<feature type="domain" description="CCHC-type" evidence="3">
    <location>
        <begin position="339"/>
        <end position="355"/>
    </location>
</feature>
<dbReference type="Gene3D" id="4.10.60.10">
    <property type="entry name" value="Zinc finger, CCHC-type"/>
    <property type="match status" value="1"/>
</dbReference>
<reference evidence="4" key="1">
    <citation type="journal article" date="2020" name="Fungal Divers.">
        <title>Resolving the Mortierellaceae phylogeny through synthesis of multi-gene phylogenetics and phylogenomics.</title>
        <authorList>
            <person name="Vandepol N."/>
            <person name="Liber J."/>
            <person name="Desiro A."/>
            <person name="Na H."/>
            <person name="Kennedy M."/>
            <person name="Barry K."/>
            <person name="Grigoriev I.V."/>
            <person name="Miller A.N."/>
            <person name="O'Donnell K."/>
            <person name="Stajich J.E."/>
            <person name="Bonito G."/>
        </authorList>
    </citation>
    <scope>NUCLEOTIDE SEQUENCE</scope>
    <source>
        <strain evidence="4">CK1249</strain>
    </source>
</reference>
<feature type="region of interest" description="Disordered" evidence="2">
    <location>
        <begin position="18"/>
        <end position="39"/>
    </location>
</feature>
<dbReference type="Pfam" id="PF00098">
    <property type="entry name" value="zf-CCHC"/>
    <property type="match status" value="1"/>
</dbReference>
<protein>
    <recommendedName>
        <fullName evidence="3">CCHC-type domain-containing protein</fullName>
    </recommendedName>
</protein>
<dbReference type="InterPro" id="IPR001878">
    <property type="entry name" value="Znf_CCHC"/>
</dbReference>
<dbReference type="SUPFAM" id="SSF57756">
    <property type="entry name" value="Retrovirus zinc finger-like domains"/>
    <property type="match status" value="1"/>
</dbReference>
<sequence length="405" mass="46666">VRRAPFREANAPYLQSEFPPMSRARSRNHRPSNTRYNEADNNASRKIIDVLKKYEGPKFVLSSKKKKYVDDWIRSFETWYRGRVGDPYDSDRQYGEAAMRLVLLAVQDHSTVSEWCRGRIRREPRTYDAFMHDFSEAFMSMTEARRRMQPEFLQSKRQREDEPILRYNIKFKKRVDLHRAACKHGNRIPDERLLLSSYAAGLHDRQNSVRAMKRRTLNNAMQYLQDKEAIYREVLFARLPNGKGKDTDTDDEGTSDDGFQDSSSDDEDSSSPKSVTTKATKGSSKNAEPALDSLKDEIKGLSKGFHALSLLLNGQLKNPRARIPSAPMVSAPRDMSKIKCYNCEEYGHYASKCTEPLKPRTLLVQQFLRSGPKDPETVGQLACLLAEVDLKQQEEVLQQFCEEDF</sequence>
<evidence type="ECO:0000256" key="1">
    <source>
        <dbReference type="PROSITE-ProRule" id="PRU00047"/>
    </source>
</evidence>
<feature type="compositionally biased region" description="Polar residues" evidence="2">
    <location>
        <begin position="275"/>
        <end position="286"/>
    </location>
</feature>
<keyword evidence="1" id="KW-0863">Zinc-finger</keyword>
<feature type="non-terminal residue" evidence="4">
    <location>
        <position position="1"/>
    </location>
</feature>
<evidence type="ECO:0000259" key="3">
    <source>
        <dbReference type="PROSITE" id="PS50158"/>
    </source>
</evidence>
<feature type="compositionally biased region" description="Acidic residues" evidence="2">
    <location>
        <begin position="248"/>
        <end position="269"/>
    </location>
</feature>
<keyword evidence="1" id="KW-0862">Zinc</keyword>
<dbReference type="SMART" id="SM00343">
    <property type="entry name" value="ZnF_C2HC"/>
    <property type="match status" value="1"/>
</dbReference>
<dbReference type="PROSITE" id="PS50158">
    <property type="entry name" value="ZF_CCHC"/>
    <property type="match status" value="1"/>
</dbReference>
<feature type="region of interest" description="Disordered" evidence="2">
    <location>
        <begin position="241"/>
        <end position="288"/>
    </location>
</feature>
<dbReference type="GO" id="GO:0003676">
    <property type="term" value="F:nucleic acid binding"/>
    <property type="evidence" value="ECO:0007669"/>
    <property type="project" value="InterPro"/>
</dbReference>